<dbReference type="GO" id="GO:0004497">
    <property type="term" value="F:monooxygenase activity"/>
    <property type="evidence" value="ECO:0007669"/>
    <property type="project" value="UniProtKB-KW"/>
</dbReference>
<keyword evidence="6 8" id="KW-0503">Monooxygenase</keyword>
<dbReference type="InterPro" id="IPR017972">
    <property type="entry name" value="Cyt_P450_CS"/>
</dbReference>
<dbReference type="GO" id="GO:0005506">
    <property type="term" value="F:iron ion binding"/>
    <property type="evidence" value="ECO:0007669"/>
    <property type="project" value="InterPro"/>
</dbReference>
<evidence type="ECO:0000256" key="2">
    <source>
        <dbReference type="ARBA" id="ARBA00022617"/>
    </source>
</evidence>
<sequence length="538" mass="61102">MSSTYVNIFHSLEGSHLSITHVAATLFVLFLASKALSYRRGLQAVSYLPGFRVPFHPFSLPGILTPTMWWNPGFYFLWSWRDSLYTRFGNDTISLVPFFFGPPTFYTSNLDIVRQVAASSGGKSFIKPKSASQSLLPWGMNLAAADGDVWRKHRRIMGPAFNNKLYESVWAETLDTYHEMVAEEGWTNKDRISVSAVQNLTFKLALLIIGKCGFGFSFTWSEPARTSDGRMSVQEALRIVGDTFMIVTFVPKWVQRLPFEKMKECFEAQTELRGFMREQVAERKADIRARGSAEASDAFSMLVKASEDEEGKYRLDDTELIGNVYIMLFAGHETTAHSIASTLGFLSVSDKLQEEIYQQIISVVGYERDPVYDDYPKLNKVLAAFFEALRMFPPGYIMIREAFEDTILQIPNPVGEEGSKTVPVPRGTQVLVDMIGTQHNPRYFENPTEYRPSRWYDVAVESEAFSAFSIGPRTCIGRKFATTEAVCFLTALLRDYKVEPTLRAKETRAEWRARVLDARLMLTLGVKEVPVTFVRRQK</sequence>
<organism evidence="9 10">
    <name type="scientific">Hypholoma sublateritium (strain FD-334 SS-4)</name>
    <dbReference type="NCBI Taxonomy" id="945553"/>
    <lineage>
        <taxon>Eukaryota</taxon>
        <taxon>Fungi</taxon>
        <taxon>Dikarya</taxon>
        <taxon>Basidiomycota</taxon>
        <taxon>Agaricomycotina</taxon>
        <taxon>Agaricomycetes</taxon>
        <taxon>Agaricomycetidae</taxon>
        <taxon>Agaricales</taxon>
        <taxon>Agaricineae</taxon>
        <taxon>Strophariaceae</taxon>
        <taxon>Hypholoma</taxon>
    </lineage>
</organism>
<accession>A0A0D2NU14</accession>
<dbReference type="OMA" id="ASMDANT"/>
<keyword evidence="10" id="KW-1185">Reference proteome</keyword>
<proteinExistence type="inferred from homology"/>
<dbReference type="InterPro" id="IPR036396">
    <property type="entry name" value="Cyt_P450_sf"/>
</dbReference>
<dbReference type="OrthoDB" id="1470350at2759"/>
<evidence type="ECO:0000256" key="7">
    <source>
        <dbReference type="PIRSR" id="PIRSR602401-1"/>
    </source>
</evidence>
<keyword evidence="5 7" id="KW-0408">Iron</keyword>
<evidence type="ECO:0000256" key="8">
    <source>
        <dbReference type="RuleBase" id="RU000461"/>
    </source>
</evidence>
<dbReference type="GO" id="GO:0020037">
    <property type="term" value="F:heme binding"/>
    <property type="evidence" value="ECO:0007669"/>
    <property type="project" value="InterPro"/>
</dbReference>
<dbReference type="Proteomes" id="UP000054270">
    <property type="component" value="Unassembled WGS sequence"/>
</dbReference>
<evidence type="ECO:0000256" key="3">
    <source>
        <dbReference type="ARBA" id="ARBA00022723"/>
    </source>
</evidence>
<reference evidence="10" key="1">
    <citation type="submission" date="2014-04" db="EMBL/GenBank/DDBJ databases">
        <title>Evolutionary Origins and Diversification of the Mycorrhizal Mutualists.</title>
        <authorList>
            <consortium name="DOE Joint Genome Institute"/>
            <consortium name="Mycorrhizal Genomics Consortium"/>
            <person name="Kohler A."/>
            <person name="Kuo A."/>
            <person name="Nagy L.G."/>
            <person name="Floudas D."/>
            <person name="Copeland A."/>
            <person name="Barry K.W."/>
            <person name="Cichocki N."/>
            <person name="Veneault-Fourrey C."/>
            <person name="LaButti K."/>
            <person name="Lindquist E.A."/>
            <person name="Lipzen A."/>
            <person name="Lundell T."/>
            <person name="Morin E."/>
            <person name="Murat C."/>
            <person name="Riley R."/>
            <person name="Ohm R."/>
            <person name="Sun H."/>
            <person name="Tunlid A."/>
            <person name="Henrissat B."/>
            <person name="Grigoriev I.V."/>
            <person name="Hibbett D.S."/>
            <person name="Martin F."/>
        </authorList>
    </citation>
    <scope>NUCLEOTIDE SEQUENCE [LARGE SCALE GENOMIC DNA]</scope>
    <source>
        <strain evidence="10">FD-334 SS-4</strain>
    </source>
</reference>
<dbReference type="PROSITE" id="PS00086">
    <property type="entry name" value="CYTOCHROME_P450"/>
    <property type="match status" value="1"/>
</dbReference>
<feature type="binding site" description="axial binding residue" evidence="7">
    <location>
        <position position="475"/>
    </location>
    <ligand>
        <name>heme</name>
        <dbReference type="ChEBI" id="CHEBI:30413"/>
    </ligand>
    <ligandPart>
        <name>Fe</name>
        <dbReference type="ChEBI" id="CHEBI:18248"/>
    </ligandPart>
</feature>
<dbReference type="InterPro" id="IPR001128">
    <property type="entry name" value="Cyt_P450"/>
</dbReference>
<dbReference type="PANTHER" id="PTHR24291">
    <property type="entry name" value="CYTOCHROME P450 FAMILY 4"/>
    <property type="match status" value="1"/>
</dbReference>
<name>A0A0D2NU14_HYPSF</name>
<keyword evidence="2 7" id="KW-0349">Heme</keyword>
<evidence type="ECO:0000256" key="4">
    <source>
        <dbReference type="ARBA" id="ARBA00023002"/>
    </source>
</evidence>
<dbReference type="InterPro" id="IPR002401">
    <property type="entry name" value="Cyt_P450_E_grp-I"/>
</dbReference>
<evidence type="ECO:0000256" key="5">
    <source>
        <dbReference type="ARBA" id="ARBA00023004"/>
    </source>
</evidence>
<evidence type="ECO:0000313" key="9">
    <source>
        <dbReference type="EMBL" id="KJA20056.1"/>
    </source>
</evidence>
<protein>
    <recommendedName>
        <fullName evidence="11">Cytochrome P450</fullName>
    </recommendedName>
</protein>
<comment type="similarity">
    <text evidence="1 8">Belongs to the cytochrome P450 family.</text>
</comment>
<evidence type="ECO:0000256" key="6">
    <source>
        <dbReference type="ARBA" id="ARBA00023033"/>
    </source>
</evidence>
<gene>
    <name evidence="9" type="ORF">HYPSUDRAFT_68834</name>
</gene>
<evidence type="ECO:0000313" key="10">
    <source>
        <dbReference type="Proteomes" id="UP000054270"/>
    </source>
</evidence>
<dbReference type="GO" id="GO:0016705">
    <property type="term" value="F:oxidoreductase activity, acting on paired donors, with incorporation or reduction of molecular oxygen"/>
    <property type="evidence" value="ECO:0007669"/>
    <property type="project" value="InterPro"/>
</dbReference>
<keyword evidence="4 8" id="KW-0560">Oxidoreductase</keyword>
<dbReference type="Gene3D" id="1.10.630.10">
    <property type="entry name" value="Cytochrome P450"/>
    <property type="match status" value="1"/>
</dbReference>
<dbReference type="PANTHER" id="PTHR24291:SF50">
    <property type="entry name" value="BIFUNCTIONAL ALBAFLAVENONE MONOOXYGENASE_TERPENE SYNTHASE"/>
    <property type="match status" value="1"/>
</dbReference>
<dbReference type="SUPFAM" id="SSF48264">
    <property type="entry name" value="Cytochrome P450"/>
    <property type="match status" value="1"/>
</dbReference>
<dbReference type="AlphaFoldDB" id="A0A0D2NU14"/>
<dbReference type="Pfam" id="PF00067">
    <property type="entry name" value="p450"/>
    <property type="match status" value="1"/>
</dbReference>
<dbReference type="EMBL" id="KN817571">
    <property type="protein sequence ID" value="KJA20056.1"/>
    <property type="molecule type" value="Genomic_DNA"/>
</dbReference>
<comment type="cofactor">
    <cofactor evidence="7">
        <name>heme</name>
        <dbReference type="ChEBI" id="CHEBI:30413"/>
    </cofactor>
</comment>
<dbReference type="PRINTS" id="PR00385">
    <property type="entry name" value="P450"/>
</dbReference>
<dbReference type="STRING" id="945553.A0A0D2NU14"/>
<evidence type="ECO:0008006" key="11">
    <source>
        <dbReference type="Google" id="ProtNLM"/>
    </source>
</evidence>
<dbReference type="InterPro" id="IPR050196">
    <property type="entry name" value="Cytochrome_P450_Monoox"/>
</dbReference>
<keyword evidence="3 7" id="KW-0479">Metal-binding</keyword>
<dbReference type="PRINTS" id="PR00463">
    <property type="entry name" value="EP450I"/>
</dbReference>
<evidence type="ECO:0000256" key="1">
    <source>
        <dbReference type="ARBA" id="ARBA00010617"/>
    </source>
</evidence>